<evidence type="ECO:0000313" key="3">
    <source>
        <dbReference type="EMBL" id="CCA14927.1"/>
    </source>
</evidence>
<dbReference type="EMBL" id="FR824052">
    <property type="protein sequence ID" value="CCA14927.1"/>
    <property type="molecule type" value="Genomic_DNA"/>
</dbReference>
<feature type="domain" description="Rho-GAP" evidence="2">
    <location>
        <begin position="6"/>
        <end position="215"/>
    </location>
</feature>
<evidence type="ECO:0000259" key="2">
    <source>
        <dbReference type="PROSITE" id="PS50238"/>
    </source>
</evidence>
<dbReference type="Gene3D" id="1.10.555.10">
    <property type="entry name" value="Rho GTPase activation protein"/>
    <property type="match status" value="1"/>
</dbReference>
<dbReference type="GO" id="GO:0005096">
    <property type="term" value="F:GTPase activator activity"/>
    <property type="evidence" value="ECO:0007669"/>
    <property type="project" value="UniProtKB-KW"/>
</dbReference>
<keyword evidence="3" id="KW-0418">Kinase</keyword>
<proteinExistence type="predicted"/>
<reference evidence="3" key="1">
    <citation type="journal article" date="2011" name="PLoS Biol.">
        <title>Gene gain and loss during evolution of obligate parasitism in the white rust pathogen of Arabidopsis thaliana.</title>
        <authorList>
            <person name="Kemen E."/>
            <person name="Gardiner A."/>
            <person name="Schultz-Larsen T."/>
            <person name="Kemen A.C."/>
            <person name="Balmuth A.L."/>
            <person name="Robert-Seilaniantz A."/>
            <person name="Bailey K."/>
            <person name="Holub E."/>
            <person name="Studholme D.J."/>
            <person name="Maclean D."/>
            <person name="Jones J.D."/>
        </authorList>
    </citation>
    <scope>NUCLEOTIDE SEQUENCE</scope>
</reference>
<dbReference type="SMART" id="SM00324">
    <property type="entry name" value="RhoGAP"/>
    <property type="match status" value="1"/>
</dbReference>
<keyword evidence="1" id="KW-0343">GTPase activation</keyword>
<dbReference type="PROSITE" id="PS50238">
    <property type="entry name" value="RHOGAP"/>
    <property type="match status" value="1"/>
</dbReference>
<dbReference type="PANTHER" id="PTHR23177">
    <property type="entry name" value="MKIAA1688 PROTEIN"/>
    <property type="match status" value="1"/>
</dbReference>
<name>F0W1J8_9STRA</name>
<dbReference type="SUPFAM" id="SSF48350">
    <property type="entry name" value="GTPase activation domain, GAP"/>
    <property type="match status" value="1"/>
</dbReference>
<dbReference type="GO" id="GO:0004674">
    <property type="term" value="F:protein serine/threonine kinase activity"/>
    <property type="evidence" value="ECO:0007669"/>
    <property type="project" value="UniProtKB-KW"/>
</dbReference>
<sequence length="407" mass="46103">MNQFGVDLSVMHYNTEDFVPELFHTLRDELISNNGLEYQYIYRTSPDNDSLQMAKEAIDAGRFSSNDFRDPSIYACLLKKLLRELPSPLLGKVPQKCIESSLRDLSDNSDGYSHGSSITSLDHEIPGNLLLDGTIQRLMIHISSQERHILLWLLDHMLEIASHEPQNKMNLMALSIVMAPNLYTASSVDLSAAAKITGQVAELIKALLVWRQNVLKDSEQEAHEFFSESLDTSMEGLALPLVTLSPSRISIIDSSEFYGTHDNVDMEMMYIAKPLTHLLQDSFGMCVSLSLAGKLVSELDQDGSMCESLYLSHQNRFIQSRSVRNIEKSDCAWISTICNHITISDDETRKNLAILVDFSDIEHYPSLHLWLSTVLCIKRFHSMLKSERQAQINIERLRARYDSSILT</sequence>
<dbReference type="AlphaFoldDB" id="F0W1J8"/>
<accession>F0W1J8</accession>
<dbReference type="InterPro" id="IPR000198">
    <property type="entry name" value="RhoGAP_dom"/>
</dbReference>
<evidence type="ECO:0000256" key="1">
    <source>
        <dbReference type="ARBA" id="ARBA00022468"/>
    </source>
</evidence>
<dbReference type="CDD" id="cd00159">
    <property type="entry name" value="RhoGAP"/>
    <property type="match status" value="1"/>
</dbReference>
<gene>
    <name evidence="3" type="primary">AlNc14C7G966</name>
    <name evidence="3" type="ORF">ALNC14_010700</name>
</gene>
<keyword evidence="3" id="KW-0808">Transferase</keyword>
<dbReference type="HOGENOM" id="CLU_676887_0_0_1"/>
<dbReference type="InterPro" id="IPR044785">
    <property type="entry name" value="RopGAP1-5"/>
</dbReference>
<dbReference type="InterPro" id="IPR008936">
    <property type="entry name" value="Rho_GTPase_activation_prot"/>
</dbReference>
<protein>
    <submittedName>
        <fullName evidence="3">Serine/threonine protein kinase putative</fullName>
    </submittedName>
</protein>
<reference evidence="3" key="2">
    <citation type="submission" date="2011-02" db="EMBL/GenBank/DDBJ databases">
        <authorList>
            <person name="MacLean D."/>
        </authorList>
    </citation>
    <scope>NUCLEOTIDE SEQUENCE</scope>
</reference>
<keyword evidence="3" id="KW-0723">Serine/threonine-protein kinase</keyword>
<dbReference type="Pfam" id="PF00620">
    <property type="entry name" value="RhoGAP"/>
    <property type="match status" value="1"/>
</dbReference>
<dbReference type="GO" id="GO:0007165">
    <property type="term" value="P:signal transduction"/>
    <property type="evidence" value="ECO:0007669"/>
    <property type="project" value="InterPro"/>
</dbReference>
<organism evidence="3">
    <name type="scientific">Albugo laibachii Nc14</name>
    <dbReference type="NCBI Taxonomy" id="890382"/>
    <lineage>
        <taxon>Eukaryota</taxon>
        <taxon>Sar</taxon>
        <taxon>Stramenopiles</taxon>
        <taxon>Oomycota</taxon>
        <taxon>Peronosporomycetes</taxon>
        <taxon>Albuginales</taxon>
        <taxon>Albuginaceae</taxon>
        <taxon>Albugo</taxon>
    </lineage>
</organism>